<dbReference type="Gene3D" id="3.10.290.30">
    <property type="entry name" value="MM3350-like"/>
    <property type="match status" value="1"/>
</dbReference>
<dbReference type="STRING" id="683150.G205_11800"/>
<feature type="domain" description="Plasmid pRiA4b Orf3-like" evidence="1">
    <location>
        <begin position="35"/>
        <end position="213"/>
    </location>
</feature>
<evidence type="ECO:0000313" key="2">
    <source>
        <dbReference type="EMBL" id="TDL33711.1"/>
    </source>
</evidence>
<evidence type="ECO:0000259" key="1">
    <source>
        <dbReference type="Pfam" id="PF07929"/>
    </source>
</evidence>
<evidence type="ECO:0000313" key="3">
    <source>
        <dbReference type="Proteomes" id="UP000294621"/>
    </source>
</evidence>
<accession>A0A4R5XQ90</accession>
<dbReference type="EMBL" id="SMZQ01000010">
    <property type="protein sequence ID" value="TDL33711.1"/>
    <property type="molecule type" value="Genomic_DNA"/>
</dbReference>
<comment type="caution">
    <text evidence="2">The sequence shown here is derived from an EMBL/GenBank/DDBJ whole genome shotgun (WGS) entry which is preliminary data.</text>
</comment>
<organism evidence="2 3">
    <name type="scientific">Arthrobacter nitrophenolicus</name>
    <dbReference type="NCBI Taxonomy" id="683150"/>
    <lineage>
        <taxon>Bacteria</taxon>
        <taxon>Bacillati</taxon>
        <taxon>Actinomycetota</taxon>
        <taxon>Actinomycetes</taxon>
        <taxon>Micrococcales</taxon>
        <taxon>Micrococcaceae</taxon>
        <taxon>Arthrobacter</taxon>
    </lineage>
</organism>
<gene>
    <name evidence="2" type="ORF">E2R57_17555</name>
</gene>
<dbReference type="PANTHER" id="PTHR41878">
    <property type="entry name" value="LEXA REPRESSOR-RELATED"/>
    <property type="match status" value="1"/>
</dbReference>
<dbReference type="InterPro" id="IPR024047">
    <property type="entry name" value="MM3350-like_sf"/>
</dbReference>
<name>A0A4R5XQ90_9MICC</name>
<dbReference type="Pfam" id="PF07929">
    <property type="entry name" value="PRiA4_ORF3"/>
    <property type="match status" value="1"/>
</dbReference>
<protein>
    <submittedName>
        <fullName evidence="2">Plasmid pRiA4b ORF-3 family protein</fullName>
    </submittedName>
</protein>
<dbReference type="AlphaFoldDB" id="A0A4R5XQ90"/>
<dbReference type="InterPro" id="IPR012912">
    <property type="entry name" value="Plasmid_pRiA4b_Orf3-like"/>
</dbReference>
<dbReference type="PANTHER" id="PTHR41878:SF1">
    <property type="entry name" value="TNPR PROTEIN"/>
    <property type="match status" value="1"/>
</dbReference>
<dbReference type="OrthoDB" id="9816539at2"/>
<reference evidence="2 3" key="1">
    <citation type="submission" date="2019-03" db="EMBL/GenBank/DDBJ databases">
        <title>Genome Sequencing and Assembly of Various Microbes Isolated from Partially Reclaimed Soil and Acid Mine Drainage (AMD) Site.</title>
        <authorList>
            <person name="Steinbock B."/>
            <person name="Bechtold R."/>
            <person name="Sevigny J.L."/>
            <person name="Thomas D."/>
            <person name="Cuthill L.R."/>
            <person name="Aveiro Johannsen E.J."/>
            <person name="Thomas K."/>
            <person name="Ghosh A."/>
        </authorList>
    </citation>
    <scope>NUCLEOTIDE SEQUENCE [LARGE SCALE GENOMIC DNA]</scope>
    <source>
        <strain evidence="2 3">S-A1</strain>
    </source>
</reference>
<proteinExistence type="predicted"/>
<sequence>MAGPAFVNPAVLLLPSSHPPDRMASMDSTETVPALDLRISIENTEPLIWRRLLVPEALTLEQFHLVVQAAFGWQNCHLYGIQTTDRTGRKRTITDPDDGQDGLRAEAPSAVVLSELLDPAKPGTAFDYDYDFGDNWTHRVELVGSGKLNPAELRFVDGANRGPVEDSGGPFGYRQLVEALADDHHPEHSEARSWTFQVTGEFGPFDPTALDPEAISRRLRMLSLQWWPQPLTDQERSLVLGTILWFLHAASGDGLELTKDGYLKPAVVKLSLEELGWDSRIVGKGNRESQTPPILELRQHMLDWKLLQKRKGRLLLAPRGRHYIGRPDELWDYLVETIALPEHPAVYLTTRLYMDWLIGGIAPPLTERVDVIRSELEAAGMVTRSGHPIPAEWAVDINRTVRWNLKCLQLMGPKKKHFDRALVTDGGLKFALQARELARQHVPEGLLLRT</sequence>
<dbReference type="SUPFAM" id="SSF159941">
    <property type="entry name" value="MM3350-like"/>
    <property type="match status" value="1"/>
</dbReference>
<dbReference type="Proteomes" id="UP000294621">
    <property type="component" value="Unassembled WGS sequence"/>
</dbReference>